<reference evidence="2 3" key="1">
    <citation type="submission" date="2019-12" db="EMBL/GenBank/DDBJ databases">
        <authorList>
            <person name="Scholz U."/>
            <person name="Mascher M."/>
            <person name="Fiebig A."/>
        </authorList>
    </citation>
    <scope>NUCLEOTIDE SEQUENCE</scope>
</reference>
<keyword evidence="1" id="KW-1133">Transmembrane helix</keyword>
<evidence type="ECO:0000313" key="2">
    <source>
        <dbReference type="EMBL" id="CAA2634281.1"/>
    </source>
</evidence>
<dbReference type="EMBL" id="LR743605">
    <property type="protein sequence ID" value="CAA2634281.1"/>
    <property type="molecule type" value="Genomic_DNA"/>
</dbReference>
<organism evidence="2">
    <name type="scientific">Spirodela intermedia</name>
    <name type="common">Intermediate duckweed</name>
    <dbReference type="NCBI Taxonomy" id="51605"/>
    <lineage>
        <taxon>Eukaryota</taxon>
        <taxon>Viridiplantae</taxon>
        <taxon>Streptophyta</taxon>
        <taxon>Embryophyta</taxon>
        <taxon>Tracheophyta</taxon>
        <taxon>Spermatophyta</taxon>
        <taxon>Magnoliopsida</taxon>
        <taxon>Liliopsida</taxon>
        <taxon>Araceae</taxon>
        <taxon>Lemnoideae</taxon>
        <taxon>Spirodela</taxon>
    </lineage>
</organism>
<protein>
    <submittedName>
        <fullName evidence="2">Uncharacterized protein</fullName>
    </submittedName>
</protein>
<evidence type="ECO:0000313" key="3">
    <source>
        <dbReference type="Proteomes" id="UP001189122"/>
    </source>
</evidence>
<evidence type="ECO:0000256" key="1">
    <source>
        <dbReference type="SAM" id="Phobius"/>
    </source>
</evidence>
<keyword evidence="1" id="KW-0472">Membrane</keyword>
<name>A0A7I8JT44_SPIIN</name>
<dbReference type="Proteomes" id="UP001189122">
    <property type="component" value="Unassembled WGS sequence"/>
</dbReference>
<accession>A0A7I8JT44</accession>
<keyword evidence="3" id="KW-1185">Reference proteome</keyword>
<proteinExistence type="predicted"/>
<feature type="transmembrane region" description="Helical" evidence="1">
    <location>
        <begin position="35"/>
        <end position="54"/>
    </location>
</feature>
<sequence length="116" mass="13180">MSGRFFIRPCDLIMGSLPWWFLRTLPLLFPLFTKFSGLLTTFGFASCIVDLAVLTKKTKGGLIILVVYVDDIFVIKSDEADISITKVYLQQHLNIFSISYDVTCIKLDMLNLYVST</sequence>
<dbReference type="EMBL" id="CACRZD030000018">
    <property type="protein sequence ID" value="CAA6673289.1"/>
    <property type="molecule type" value="Genomic_DNA"/>
</dbReference>
<keyword evidence="1" id="KW-0812">Transmembrane</keyword>
<dbReference type="AlphaFoldDB" id="A0A7I8JT44"/>
<gene>
    <name evidence="2" type="ORF">SI7747_18019706</name>
</gene>